<evidence type="ECO:0000256" key="3">
    <source>
        <dbReference type="ARBA" id="ARBA00022448"/>
    </source>
</evidence>
<dbReference type="RefSeq" id="XP_032804507.1">
    <property type="nucleotide sequence ID" value="XM_032948616.1"/>
</dbReference>
<feature type="transmembrane region" description="Helical" evidence="7">
    <location>
        <begin position="71"/>
        <end position="92"/>
    </location>
</feature>
<keyword evidence="6 7" id="KW-0472">Membrane</keyword>
<dbReference type="Proteomes" id="UP001318040">
    <property type="component" value="Chromosome 6"/>
</dbReference>
<evidence type="ECO:0000256" key="2">
    <source>
        <dbReference type="ARBA" id="ARBA00007965"/>
    </source>
</evidence>
<protein>
    <submittedName>
        <fullName evidence="9 10">Equilibrative nucleoside transporter 1 isoform X1</fullName>
    </submittedName>
</protein>
<feature type="transmembrane region" description="Helical" evidence="7">
    <location>
        <begin position="318"/>
        <end position="336"/>
    </location>
</feature>
<dbReference type="PRINTS" id="PR01130">
    <property type="entry name" value="DERENTRNSPRT"/>
</dbReference>
<reference evidence="9 10" key="1">
    <citation type="submission" date="2025-04" db="UniProtKB">
        <authorList>
            <consortium name="RefSeq"/>
        </authorList>
    </citation>
    <scope>IDENTIFICATION</scope>
    <source>
        <tissue evidence="9 10">Sperm</tissue>
    </source>
</reference>
<feature type="transmembrane region" description="Helical" evidence="7">
    <location>
        <begin position="98"/>
        <end position="118"/>
    </location>
</feature>
<keyword evidence="5 7" id="KW-1133">Transmembrane helix</keyword>
<dbReference type="PANTHER" id="PTHR10332">
    <property type="entry name" value="EQUILIBRATIVE NUCLEOSIDE TRANSPORTER"/>
    <property type="match status" value="1"/>
</dbReference>
<keyword evidence="3" id="KW-0813">Transport</keyword>
<proteinExistence type="inferred from homology"/>
<dbReference type="CTD" id="2030"/>
<evidence type="ECO:0000256" key="4">
    <source>
        <dbReference type="ARBA" id="ARBA00022692"/>
    </source>
</evidence>
<evidence type="ECO:0000313" key="8">
    <source>
        <dbReference type="Proteomes" id="UP001318040"/>
    </source>
</evidence>
<accession>A0AAJ7SS00</accession>
<dbReference type="Pfam" id="PF01733">
    <property type="entry name" value="Nucleoside_tran"/>
    <property type="match status" value="1"/>
</dbReference>
<dbReference type="PANTHER" id="PTHR10332:SF9">
    <property type="entry name" value="EQUILIBRATIVE NUCLEOSIDE TRANSPORTER 1"/>
    <property type="match status" value="1"/>
</dbReference>
<dbReference type="InterPro" id="IPR002259">
    <property type="entry name" value="Eqnu_transpt"/>
</dbReference>
<evidence type="ECO:0000256" key="7">
    <source>
        <dbReference type="SAM" id="Phobius"/>
    </source>
</evidence>
<feature type="transmembrane region" description="Helical" evidence="7">
    <location>
        <begin position="281"/>
        <end position="306"/>
    </location>
</feature>
<gene>
    <name evidence="9 10" type="primary">SLC29A1</name>
</gene>
<feature type="transmembrane region" description="Helical" evidence="7">
    <location>
        <begin position="422"/>
        <end position="445"/>
    </location>
</feature>
<dbReference type="GO" id="GO:0015213">
    <property type="term" value="F:uridine transmembrane transporter activity"/>
    <property type="evidence" value="ECO:0007669"/>
    <property type="project" value="UniProtKB-ARBA"/>
</dbReference>
<keyword evidence="8" id="KW-1185">Reference proteome</keyword>
<dbReference type="NCBIfam" id="TIGR00939">
    <property type="entry name" value="2a57"/>
    <property type="match status" value="1"/>
</dbReference>
<evidence type="ECO:0000313" key="10">
    <source>
        <dbReference type="RefSeq" id="XP_032804507.1"/>
    </source>
</evidence>
<feature type="transmembrane region" description="Helical" evidence="7">
    <location>
        <begin position="197"/>
        <end position="218"/>
    </location>
</feature>
<sequence length="446" mass="48503">MASTLPPKDRYWAVWLAFFVLGVGTLLPWNFFITANKYFEERLAGEVEARGGNSSEGPRPLTPLQRSFSNAMTLCAMLPMLVFTCLTSFLHARVSQRVRVLSGLVAILLLFVVTAALVRVASLDSRPSLFFSITMASIVLINSFGAVLQGSLFGLVGLLPVPYTTALMSGQGIAGVFAALSMISAMISGAQEERDSVFGYFVTACVVTLVAIVAYLSLSHLAFARYYLTPCRDLDGNPGLISPDERDREGLSGVGVMMVEEPSPASRSALKMSVVQVFFKIWPMAICVCLVYTVTLAVFPAVTAGVQSSSQDPTWRRFFVPVWCFLFFNILDWAGRSATAVFMISSSWLPPVLVCARSLFIPLFMLCNASPDSRSLPVLFHHDAAYIVFMILFAFSNGYLASLFVCFGTMRLSGPDSETAGTVMMFFLSLGLALGAASSFVFRALL</sequence>
<evidence type="ECO:0000256" key="1">
    <source>
        <dbReference type="ARBA" id="ARBA00004554"/>
    </source>
</evidence>
<keyword evidence="4 7" id="KW-0812">Transmembrane</keyword>
<organism evidence="8 9">
    <name type="scientific">Petromyzon marinus</name>
    <name type="common">Sea lamprey</name>
    <dbReference type="NCBI Taxonomy" id="7757"/>
    <lineage>
        <taxon>Eukaryota</taxon>
        <taxon>Metazoa</taxon>
        <taxon>Chordata</taxon>
        <taxon>Craniata</taxon>
        <taxon>Vertebrata</taxon>
        <taxon>Cyclostomata</taxon>
        <taxon>Hyperoartia</taxon>
        <taxon>Petromyzontiformes</taxon>
        <taxon>Petromyzontidae</taxon>
        <taxon>Petromyzon</taxon>
    </lineage>
</organism>
<name>A0AAJ7SS00_PETMA</name>
<evidence type="ECO:0000256" key="6">
    <source>
        <dbReference type="ARBA" id="ARBA00023136"/>
    </source>
</evidence>
<comment type="subcellular location">
    <subcellularLocation>
        <location evidence="1">Basolateral cell membrane</location>
        <topology evidence="1">Multi-pass membrane protein</topology>
    </subcellularLocation>
</comment>
<feature type="transmembrane region" description="Helical" evidence="7">
    <location>
        <begin position="172"/>
        <end position="190"/>
    </location>
</feature>
<dbReference type="AlphaFoldDB" id="A0AAJ7SS00"/>
<evidence type="ECO:0000313" key="9">
    <source>
        <dbReference type="RefSeq" id="XP_032804506.1"/>
    </source>
</evidence>
<comment type="similarity">
    <text evidence="2">Belongs to the SLC29A/ENT transporter (TC 2.A.57) family.</text>
</comment>
<feature type="transmembrane region" description="Helical" evidence="7">
    <location>
        <begin position="348"/>
        <end position="366"/>
    </location>
</feature>
<feature type="transmembrane region" description="Helical" evidence="7">
    <location>
        <begin position="386"/>
        <end position="410"/>
    </location>
</feature>
<feature type="transmembrane region" description="Helical" evidence="7">
    <location>
        <begin position="130"/>
        <end position="152"/>
    </location>
</feature>
<dbReference type="GO" id="GO:0016323">
    <property type="term" value="C:basolateral plasma membrane"/>
    <property type="evidence" value="ECO:0007669"/>
    <property type="project" value="UniProtKB-SubCell"/>
</dbReference>
<dbReference type="RefSeq" id="XP_032804506.1">
    <property type="nucleotide sequence ID" value="XM_032948615.1"/>
</dbReference>
<evidence type="ECO:0000256" key="5">
    <source>
        <dbReference type="ARBA" id="ARBA00022989"/>
    </source>
</evidence>
<dbReference type="PIRSF" id="PIRSF016379">
    <property type="entry name" value="ENT"/>
    <property type="match status" value="1"/>
</dbReference>
<feature type="transmembrane region" description="Helical" evidence="7">
    <location>
        <begin position="12"/>
        <end position="33"/>
    </location>
</feature>
<dbReference type="InterPro" id="IPR034764">
    <property type="entry name" value="ENT1/ENT2"/>
</dbReference>
<dbReference type="KEGG" id="pmrn:116939795"/>